<protein>
    <submittedName>
        <fullName evidence="2">Uncharacterized protein</fullName>
    </submittedName>
</protein>
<dbReference type="AlphaFoldDB" id="A0AAV4PGC1"/>
<proteinExistence type="predicted"/>
<dbReference type="Proteomes" id="UP001054945">
    <property type="component" value="Unassembled WGS sequence"/>
</dbReference>
<reference evidence="2 3" key="1">
    <citation type="submission" date="2021-06" db="EMBL/GenBank/DDBJ databases">
        <title>Caerostris extrusa draft genome.</title>
        <authorList>
            <person name="Kono N."/>
            <person name="Arakawa K."/>
        </authorList>
    </citation>
    <scope>NUCLEOTIDE SEQUENCE [LARGE SCALE GENOMIC DNA]</scope>
</reference>
<sequence length="106" mass="11727">MPTVSLPPSPGIPEGTGRSLEGFYKGGRNEKGISFHKSARRSGAGFIRASNTIQVRAKSFGKSCSRAPHRSKRGNEFSEVVQLLITTHHPRCEFLNLRLFLINHLP</sequence>
<dbReference type="EMBL" id="BPLR01004610">
    <property type="protein sequence ID" value="GIX96121.1"/>
    <property type="molecule type" value="Genomic_DNA"/>
</dbReference>
<keyword evidence="3" id="KW-1185">Reference proteome</keyword>
<evidence type="ECO:0000256" key="1">
    <source>
        <dbReference type="SAM" id="MobiDB-lite"/>
    </source>
</evidence>
<organism evidence="2 3">
    <name type="scientific">Caerostris extrusa</name>
    <name type="common">Bark spider</name>
    <name type="synonym">Caerostris bankana</name>
    <dbReference type="NCBI Taxonomy" id="172846"/>
    <lineage>
        <taxon>Eukaryota</taxon>
        <taxon>Metazoa</taxon>
        <taxon>Ecdysozoa</taxon>
        <taxon>Arthropoda</taxon>
        <taxon>Chelicerata</taxon>
        <taxon>Arachnida</taxon>
        <taxon>Araneae</taxon>
        <taxon>Araneomorphae</taxon>
        <taxon>Entelegynae</taxon>
        <taxon>Araneoidea</taxon>
        <taxon>Araneidae</taxon>
        <taxon>Caerostris</taxon>
    </lineage>
</organism>
<comment type="caution">
    <text evidence="2">The sequence shown here is derived from an EMBL/GenBank/DDBJ whole genome shotgun (WGS) entry which is preliminary data.</text>
</comment>
<name>A0AAV4PGC1_CAEEX</name>
<gene>
    <name evidence="2" type="ORF">CEXT_269791</name>
</gene>
<feature type="compositionally biased region" description="Pro residues" evidence="1">
    <location>
        <begin position="1"/>
        <end position="11"/>
    </location>
</feature>
<accession>A0AAV4PGC1</accession>
<evidence type="ECO:0000313" key="2">
    <source>
        <dbReference type="EMBL" id="GIX96121.1"/>
    </source>
</evidence>
<feature type="region of interest" description="Disordered" evidence="1">
    <location>
        <begin position="1"/>
        <end position="22"/>
    </location>
</feature>
<evidence type="ECO:0000313" key="3">
    <source>
        <dbReference type="Proteomes" id="UP001054945"/>
    </source>
</evidence>